<accession>A0A5B8XXU5</accession>
<protein>
    <submittedName>
        <fullName evidence="7">8-amino-7-oxononanoate synthase</fullName>
    </submittedName>
</protein>
<gene>
    <name evidence="7" type="ORF">FRD01_23980</name>
</gene>
<organism evidence="7 8">
    <name type="scientific">Microvenator marinus</name>
    <dbReference type="NCBI Taxonomy" id="2600177"/>
    <lineage>
        <taxon>Bacteria</taxon>
        <taxon>Deltaproteobacteria</taxon>
        <taxon>Bradymonadales</taxon>
        <taxon>Microvenatoraceae</taxon>
        <taxon>Microvenator</taxon>
    </lineage>
</organism>
<proteinExistence type="inferred from homology"/>
<evidence type="ECO:0000256" key="3">
    <source>
        <dbReference type="ARBA" id="ARBA00022679"/>
    </source>
</evidence>
<dbReference type="InterPro" id="IPR050087">
    <property type="entry name" value="AON_synthase_class-II"/>
</dbReference>
<keyword evidence="8" id="KW-1185">Reference proteome</keyword>
<evidence type="ECO:0000256" key="5">
    <source>
        <dbReference type="RuleBase" id="RU003693"/>
    </source>
</evidence>
<evidence type="ECO:0000256" key="4">
    <source>
        <dbReference type="ARBA" id="ARBA00022898"/>
    </source>
</evidence>
<keyword evidence="3" id="KW-0808">Transferase</keyword>
<dbReference type="GO" id="GO:0030170">
    <property type="term" value="F:pyridoxal phosphate binding"/>
    <property type="evidence" value="ECO:0007669"/>
    <property type="project" value="InterPro"/>
</dbReference>
<name>A0A5B8XXU5_9DELT</name>
<dbReference type="OrthoDB" id="9807157at2"/>
<sequence>MSWESWLTERLDEREKASLLRSTKVHDPTILDFSSNDYLGLSRHPLVVQALIDASSEGAGPRASPLVTGYTAAHASLESRIASLKGHENALLLSSGFSANLGVLSAFRNTPDLAVFSDELNHASIIDGLRLLKGRAAIHIYPHADVETLERLLAKSDAALKLVVTDGVFSMDGDLAPLPEIRALADSHGALLIVDDAHGTLVFGEKGGGVEEHFGVKADISIGTLSKAVGLLGGFAATSEKWRTLLLNEGRSYVYSTALPIPLVHASEVAIGLSDLTKLRARLWGNIERLKAARPELVVGGPIVPLILGDAQSALDAANRLRADGIGVVAIRPPTVPPGTARLRIALSATHSHADVQRLIESLPKPTPLQYPHGSTR</sequence>
<comment type="similarity">
    <text evidence="2">Belongs to the class-II pyridoxal-phosphate-dependent aminotransferase family. BioF subfamily.</text>
</comment>
<dbReference type="InterPro" id="IPR001917">
    <property type="entry name" value="Aminotrans_II_pyridoxalP_BS"/>
</dbReference>
<feature type="domain" description="Aminotransferase class I/classII large" evidence="6">
    <location>
        <begin position="29"/>
        <end position="363"/>
    </location>
</feature>
<dbReference type="KEGG" id="bbae:FRD01_23980"/>
<evidence type="ECO:0000259" key="6">
    <source>
        <dbReference type="Pfam" id="PF00155"/>
    </source>
</evidence>
<dbReference type="GO" id="GO:0016740">
    <property type="term" value="F:transferase activity"/>
    <property type="evidence" value="ECO:0007669"/>
    <property type="project" value="UniProtKB-KW"/>
</dbReference>
<dbReference type="GO" id="GO:0009102">
    <property type="term" value="P:biotin biosynthetic process"/>
    <property type="evidence" value="ECO:0007669"/>
    <property type="project" value="TreeGrafter"/>
</dbReference>
<dbReference type="EMBL" id="CP042467">
    <property type="protein sequence ID" value="QED30234.1"/>
    <property type="molecule type" value="Genomic_DNA"/>
</dbReference>
<dbReference type="PANTHER" id="PTHR13693">
    <property type="entry name" value="CLASS II AMINOTRANSFERASE/8-AMINO-7-OXONONANOATE SYNTHASE"/>
    <property type="match status" value="1"/>
</dbReference>
<reference evidence="7 8" key="1">
    <citation type="submission" date="2019-08" db="EMBL/GenBank/DDBJ databases">
        <authorList>
            <person name="Liang Q."/>
        </authorList>
    </citation>
    <scope>NUCLEOTIDE SEQUENCE [LARGE SCALE GENOMIC DNA]</scope>
    <source>
        <strain evidence="7 8">V1718</strain>
    </source>
</reference>
<evidence type="ECO:0000313" key="8">
    <source>
        <dbReference type="Proteomes" id="UP000321595"/>
    </source>
</evidence>
<dbReference type="RefSeq" id="WP_146963747.1">
    <property type="nucleotide sequence ID" value="NZ_CP042467.1"/>
</dbReference>
<dbReference type="PANTHER" id="PTHR13693:SF77">
    <property type="entry name" value="8-AMINO-7-OXONONANOATE SYNTHASE"/>
    <property type="match status" value="1"/>
</dbReference>
<evidence type="ECO:0000313" key="7">
    <source>
        <dbReference type="EMBL" id="QED30234.1"/>
    </source>
</evidence>
<dbReference type="Proteomes" id="UP000321595">
    <property type="component" value="Chromosome"/>
</dbReference>
<dbReference type="InterPro" id="IPR015421">
    <property type="entry name" value="PyrdxlP-dep_Trfase_major"/>
</dbReference>
<dbReference type="InterPro" id="IPR004839">
    <property type="entry name" value="Aminotransferase_I/II_large"/>
</dbReference>
<dbReference type="SUPFAM" id="SSF53383">
    <property type="entry name" value="PLP-dependent transferases"/>
    <property type="match status" value="1"/>
</dbReference>
<dbReference type="InterPro" id="IPR015422">
    <property type="entry name" value="PyrdxlP-dep_Trfase_small"/>
</dbReference>
<evidence type="ECO:0000256" key="2">
    <source>
        <dbReference type="ARBA" id="ARBA00010008"/>
    </source>
</evidence>
<keyword evidence="4 5" id="KW-0663">Pyridoxal phosphate</keyword>
<dbReference type="Gene3D" id="3.90.1150.10">
    <property type="entry name" value="Aspartate Aminotransferase, domain 1"/>
    <property type="match status" value="1"/>
</dbReference>
<dbReference type="Gene3D" id="3.40.640.10">
    <property type="entry name" value="Type I PLP-dependent aspartate aminotransferase-like (Major domain)"/>
    <property type="match status" value="1"/>
</dbReference>
<dbReference type="Pfam" id="PF00155">
    <property type="entry name" value="Aminotran_1_2"/>
    <property type="match status" value="1"/>
</dbReference>
<comment type="cofactor">
    <cofactor evidence="1 5">
        <name>pyridoxal 5'-phosphate</name>
        <dbReference type="ChEBI" id="CHEBI:597326"/>
    </cofactor>
</comment>
<dbReference type="AlphaFoldDB" id="A0A5B8XXU5"/>
<dbReference type="InterPro" id="IPR015424">
    <property type="entry name" value="PyrdxlP-dep_Trfase"/>
</dbReference>
<evidence type="ECO:0000256" key="1">
    <source>
        <dbReference type="ARBA" id="ARBA00001933"/>
    </source>
</evidence>
<dbReference type="PROSITE" id="PS00599">
    <property type="entry name" value="AA_TRANSFER_CLASS_2"/>
    <property type="match status" value="1"/>
</dbReference>